<dbReference type="GO" id="GO:0008233">
    <property type="term" value="F:peptidase activity"/>
    <property type="evidence" value="ECO:0007669"/>
    <property type="project" value="InterPro"/>
</dbReference>
<evidence type="ECO:0000313" key="6">
    <source>
        <dbReference type="Proteomes" id="UP000468650"/>
    </source>
</evidence>
<dbReference type="InterPro" id="IPR050266">
    <property type="entry name" value="AB_hydrolase_sf"/>
</dbReference>
<dbReference type="Pfam" id="PF00561">
    <property type="entry name" value="Abhydrolase_1"/>
    <property type="match status" value="1"/>
</dbReference>
<comment type="caution">
    <text evidence="5">The sequence shown here is derived from an EMBL/GenBank/DDBJ whole genome shotgun (WGS) entry which is preliminary data.</text>
</comment>
<evidence type="ECO:0000256" key="3">
    <source>
        <dbReference type="SAM" id="SignalP"/>
    </source>
</evidence>
<comment type="similarity">
    <text evidence="1">Belongs to the peptidase S33 family.</text>
</comment>
<proteinExistence type="inferred from homology"/>
<dbReference type="InterPro" id="IPR029058">
    <property type="entry name" value="AB_hydrolase_fold"/>
</dbReference>
<dbReference type="Gene3D" id="3.40.50.1820">
    <property type="entry name" value="alpha/beta hydrolase"/>
    <property type="match status" value="1"/>
</dbReference>
<gene>
    <name evidence="5" type="ORF">F8C67_05040</name>
</gene>
<dbReference type="InterPro" id="IPR000073">
    <property type="entry name" value="AB_hydrolase_1"/>
</dbReference>
<name>A0A6N6RKX7_9FLAO</name>
<dbReference type="GO" id="GO:0006508">
    <property type="term" value="P:proteolysis"/>
    <property type="evidence" value="ECO:0007669"/>
    <property type="project" value="InterPro"/>
</dbReference>
<evidence type="ECO:0000259" key="4">
    <source>
        <dbReference type="Pfam" id="PF00561"/>
    </source>
</evidence>
<dbReference type="PRINTS" id="PR00793">
    <property type="entry name" value="PROAMNOPTASE"/>
</dbReference>
<reference evidence="5 6" key="1">
    <citation type="submission" date="2019-09" db="EMBL/GenBank/DDBJ databases">
        <title>Genomes of family Cryomorphaceae.</title>
        <authorList>
            <person name="Bowman J.P."/>
        </authorList>
    </citation>
    <scope>NUCLEOTIDE SEQUENCE [LARGE SCALE GENOMIC DNA]</scope>
    <source>
        <strain evidence="5 6">LMG 25704</strain>
    </source>
</reference>
<feature type="signal peptide" evidence="3">
    <location>
        <begin position="1"/>
        <end position="18"/>
    </location>
</feature>
<organism evidence="5 6">
    <name type="scientific">Phaeocystidibacter luteus</name>
    <dbReference type="NCBI Taxonomy" id="911197"/>
    <lineage>
        <taxon>Bacteria</taxon>
        <taxon>Pseudomonadati</taxon>
        <taxon>Bacteroidota</taxon>
        <taxon>Flavobacteriia</taxon>
        <taxon>Flavobacteriales</taxon>
        <taxon>Phaeocystidibacteraceae</taxon>
        <taxon>Phaeocystidibacter</taxon>
    </lineage>
</organism>
<keyword evidence="6" id="KW-1185">Reference proteome</keyword>
<dbReference type="EMBL" id="WBVO01000002">
    <property type="protein sequence ID" value="KAB2814049.1"/>
    <property type="molecule type" value="Genomic_DNA"/>
</dbReference>
<dbReference type="AlphaFoldDB" id="A0A6N6RKX7"/>
<accession>A0A6N6RKX7</accession>
<dbReference type="RefSeq" id="WP_151666717.1">
    <property type="nucleotide sequence ID" value="NZ_WBVO01000002.1"/>
</dbReference>
<evidence type="ECO:0000256" key="2">
    <source>
        <dbReference type="ARBA" id="ARBA00022801"/>
    </source>
</evidence>
<protein>
    <submittedName>
        <fullName evidence="5">Alpha/beta fold hydrolase</fullName>
    </submittedName>
</protein>
<dbReference type="OrthoDB" id="9780932at2"/>
<keyword evidence="3" id="KW-0732">Signal</keyword>
<dbReference type="SUPFAM" id="SSF53474">
    <property type="entry name" value="alpha/beta-Hydrolases"/>
    <property type="match status" value="1"/>
</dbReference>
<dbReference type="InterPro" id="IPR002410">
    <property type="entry name" value="Peptidase_S33"/>
</dbReference>
<evidence type="ECO:0000313" key="5">
    <source>
        <dbReference type="EMBL" id="KAB2814049.1"/>
    </source>
</evidence>
<keyword evidence="2 5" id="KW-0378">Hydrolase</keyword>
<feature type="chain" id="PRO_5026783757" evidence="3">
    <location>
        <begin position="19"/>
        <end position="302"/>
    </location>
</feature>
<feature type="domain" description="AB hydrolase-1" evidence="4">
    <location>
        <begin position="43"/>
        <end position="284"/>
    </location>
</feature>
<sequence length="302" mass="34519">MRIALLSLAFIFQFTVSAQSFTSQMVEHDGFKHHIRIAGEGSPILLINGGPGMNCNGFDHIGSILAKNHTVILYDQRGTGLSVSEDLDSSDLTMEAMVEDIEAIRKHLGYEKWILMGQSFGGVLSYHYAVKYPERITAMIQSSSGGMDLEVRDKILVNERLTSDQRDSLTWFRERMTSNDDRYAEKYRMYLGCAYVYNDEFAPIIGERLAEANLDVNRLIWADLERIEFDVKEEMLTFQQPVLIIQGEYDMIDISIAELQHEILPDSRLVIVPESGHYGWLDNPDVYLSSIDQFLDELEEQQ</sequence>
<dbReference type="PRINTS" id="PR00111">
    <property type="entry name" value="ABHYDROLASE"/>
</dbReference>
<dbReference type="Proteomes" id="UP000468650">
    <property type="component" value="Unassembled WGS sequence"/>
</dbReference>
<evidence type="ECO:0000256" key="1">
    <source>
        <dbReference type="ARBA" id="ARBA00010088"/>
    </source>
</evidence>
<dbReference type="PANTHER" id="PTHR43798">
    <property type="entry name" value="MONOACYLGLYCEROL LIPASE"/>
    <property type="match status" value="1"/>
</dbReference>